<comment type="similarity">
    <text evidence="2 7">Belongs to the phosphohexose mutase family.</text>
</comment>
<comment type="caution">
    <text evidence="12">The sequence shown here is derived from an EMBL/GenBank/DDBJ whole genome shotgun (WGS) entry which is preliminary data.</text>
</comment>
<evidence type="ECO:0000256" key="7">
    <source>
        <dbReference type="RuleBase" id="RU004326"/>
    </source>
</evidence>
<evidence type="ECO:0000256" key="2">
    <source>
        <dbReference type="ARBA" id="ARBA00010231"/>
    </source>
</evidence>
<dbReference type="Proteomes" id="UP000177376">
    <property type="component" value="Unassembled WGS sequence"/>
</dbReference>
<dbReference type="Gene3D" id="3.30.310.50">
    <property type="entry name" value="Alpha-D-phosphohexomutase, C-terminal domain"/>
    <property type="match status" value="1"/>
</dbReference>
<comment type="cofactor">
    <cofactor evidence="1">
        <name>Mg(2+)</name>
        <dbReference type="ChEBI" id="CHEBI:18420"/>
    </cofactor>
</comment>
<evidence type="ECO:0000313" key="13">
    <source>
        <dbReference type="Proteomes" id="UP000177376"/>
    </source>
</evidence>
<evidence type="ECO:0000256" key="6">
    <source>
        <dbReference type="ARBA" id="ARBA00023235"/>
    </source>
</evidence>
<dbReference type="SUPFAM" id="SSF53738">
    <property type="entry name" value="Phosphoglucomutase, first 3 domains"/>
    <property type="match status" value="3"/>
</dbReference>
<dbReference type="EMBL" id="MHIM01000024">
    <property type="protein sequence ID" value="OGY52148.1"/>
    <property type="molecule type" value="Genomic_DNA"/>
</dbReference>
<dbReference type="GO" id="GO:0005975">
    <property type="term" value="P:carbohydrate metabolic process"/>
    <property type="evidence" value="ECO:0007669"/>
    <property type="project" value="InterPro"/>
</dbReference>
<feature type="domain" description="Alpha-D-phosphohexomutase alpha/beta/alpha" evidence="10">
    <location>
        <begin position="157"/>
        <end position="254"/>
    </location>
</feature>
<dbReference type="GO" id="GO:0000287">
    <property type="term" value="F:magnesium ion binding"/>
    <property type="evidence" value="ECO:0007669"/>
    <property type="project" value="InterPro"/>
</dbReference>
<dbReference type="Pfam" id="PF02879">
    <property type="entry name" value="PGM_PMM_II"/>
    <property type="match status" value="1"/>
</dbReference>
<evidence type="ECO:0000259" key="11">
    <source>
        <dbReference type="Pfam" id="PF02880"/>
    </source>
</evidence>
<evidence type="ECO:0000259" key="8">
    <source>
        <dbReference type="Pfam" id="PF00408"/>
    </source>
</evidence>
<keyword evidence="3" id="KW-0597">Phosphoprotein</keyword>
<gene>
    <name evidence="12" type="ORF">A3A02_00890</name>
</gene>
<evidence type="ECO:0008006" key="14">
    <source>
        <dbReference type="Google" id="ProtNLM"/>
    </source>
</evidence>
<keyword evidence="4 7" id="KW-0479">Metal-binding</keyword>
<protein>
    <recommendedName>
        <fullName evidence="14">Phosphomannomutase/phosphoglucomutase</fullName>
    </recommendedName>
</protein>
<dbReference type="PRINTS" id="PR00509">
    <property type="entry name" value="PGMPMM"/>
</dbReference>
<evidence type="ECO:0000256" key="1">
    <source>
        <dbReference type="ARBA" id="ARBA00001946"/>
    </source>
</evidence>
<dbReference type="InterPro" id="IPR005846">
    <property type="entry name" value="A-D-PHexomutase_a/b/a-III"/>
</dbReference>
<keyword evidence="5 7" id="KW-0460">Magnesium</keyword>
<dbReference type="Pfam" id="PF02880">
    <property type="entry name" value="PGM_PMM_III"/>
    <property type="match status" value="1"/>
</dbReference>
<dbReference type="Gene3D" id="3.40.120.10">
    <property type="entry name" value="Alpha-D-Glucose-1,6-Bisphosphate, subunit A, domain 3"/>
    <property type="match status" value="3"/>
</dbReference>
<dbReference type="InterPro" id="IPR005845">
    <property type="entry name" value="A-D-PHexomutase_a/b/a-II"/>
</dbReference>
<dbReference type="AlphaFoldDB" id="A0A1G1YIH9"/>
<feature type="domain" description="Alpha-D-phosphohexomutase alpha/beta/alpha" evidence="11">
    <location>
        <begin position="261"/>
        <end position="375"/>
    </location>
</feature>
<evidence type="ECO:0000256" key="5">
    <source>
        <dbReference type="ARBA" id="ARBA00022842"/>
    </source>
</evidence>
<dbReference type="Pfam" id="PF02878">
    <property type="entry name" value="PGM_PMM_I"/>
    <property type="match status" value="1"/>
</dbReference>
<keyword evidence="6" id="KW-0413">Isomerase</keyword>
<evidence type="ECO:0000259" key="9">
    <source>
        <dbReference type="Pfam" id="PF02878"/>
    </source>
</evidence>
<dbReference type="InterPro" id="IPR036900">
    <property type="entry name" value="A-D-PHexomutase_C_sf"/>
</dbReference>
<organism evidence="12 13">
    <name type="scientific">Candidatus Buchananbacteria bacterium RIFCSPLOWO2_01_FULL_39_33</name>
    <dbReference type="NCBI Taxonomy" id="1797543"/>
    <lineage>
        <taxon>Bacteria</taxon>
        <taxon>Candidatus Buchananiibacteriota</taxon>
    </lineage>
</organism>
<reference evidence="12 13" key="1">
    <citation type="journal article" date="2016" name="Nat. Commun.">
        <title>Thousands of microbial genomes shed light on interconnected biogeochemical processes in an aquifer system.</title>
        <authorList>
            <person name="Anantharaman K."/>
            <person name="Brown C.T."/>
            <person name="Hug L.A."/>
            <person name="Sharon I."/>
            <person name="Castelle C.J."/>
            <person name="Probst A.J."/>
            <person name="Thomas B.C."/>
            <person name="Singh A."/>
            <person name="Wilkins M.J."/>
            <person name="Karaoz U."/>
            <person name="Brodie E.L."/>
            <person name="Williams K.H."/>
            <person name="Hubbard S.S."/>
            <person name="Banfield J.F."/>
        </authorList>
    </citation>
    <scope>NUCLEOTIDE SEQUENCE [LARGE SCALE GENOMIC DNA]</scope>
</reference>
<dbReference type="PANTHER" id="PTHR43771:SF1">
    <property type="entry name" value="PHOSPHOMANNOMUTASE"/>
    <property type="match status" value="1"/>
</dbReference>
<dbReference type="InterPro" id="IPR005841">
    <property type="entry name" value="Alpha-D-phosphohexomutase_SF"/>
</dbReference>
<evidence type="ECO:0000256" key="3">
    <source>
        <dbReference type="ARBA" id="ARBA00022553"/>
    </source>
</evidence>
<dbReference type="InterPro" id="IPR005843">
    <property type="entry name" value="A-D-PHexomutase_C"/>
</dbReference>
<dbReference type="InterPro" id="IPR005844">
    <property type="entry name" value="A-D-PHexomutase_a/b/a-I"/>
</dbReference>
<dbReference type="InterPro" id="IPR016066">
    <property type="entry name" value="A-D-PHexomutase_CS"/>
</dbReference>
<feature type="domain" description="Alpha-D-phosphohexomutase alpha/beta/alpha" evidence="9">
    <location>
        <begin position="7"/>
        <end position="136"/>
    </location>
</feature>
<accession>A0A1G1YIH9</accession>
<dbReference type="SUPFAM" id="SSF55957">
    <property type="entry name" value="Phosphoglucomutase, C-terminal domain"/>
    <property type="match status" value="1"/>
</dbReference>
<dbReference type="Pfam" id="PF00408">
    <property type="entry name" value="PGM_PMM_IV"/>
    <property type="match status" value="1"/>
</dbReference>
<dbReference type="PROSITE" id="PS00710">
    <property type="entry name" value="PGM_PMM"/>
    <property type="match status" value="1"/>
</dbReference>
<dbReference type="PANTHER" id="PTHR43771">
    <property type="entry name" value="PHOSPHOMANNOMUTASE"/>
    <property type="match status" value="1"/>
</dbReference>
<evidence type="ECO:0000256" key="4">
    <source>
        <dbReference type="ARBA" id="ARBA00022723"/>
    </source>
</evidence>
<dbReference type="InterPro" id="IPR016055">
    <property type="entry name" value="A-D-PHexomutase_a/b/a-I/II/III"/>
</dbReference>
<proteinExistence type="inferred from homology"/>
<evidence type="ECO:0000259" key="10">
    <source>
        <dbReference type="Pfam" id="PF02879"/>
    </source>
</evidence>
<sequence>MAKIKPEIFKEYDIRGKYPKELDQKTAYLLGRAFVLSLKAKTIAVGLDRRPESALILPAFLKGVKDAGGRIFDLGINSTPAIFLAIFIKKLDGGVSLTASHNPVGYAGLKLADKNGSLLGLNTGLKKIWQLAEKITPPKIKKFPPVPTAKIDIAQAYYQLAAKIVDLKTIRGFKIVLDASNGSGARLADYFFVRLHSKIIKMNFKAGDRFPDHNLNPMLAINQKPAKEAVKKQAGDLGVIFDGDGDRCLFIDEIGNLVNPYYLNCLLAELILKKYPRINIVIDARLQLGLKEVINHAGGRPLVSRAGYANIVKLMQEKKAFFGCENSGHYFFNFRLIDKKKNYVFGDAIMPILLILEYLKENNLSLSSAVAKFKKKYLISGEINYQKNNLVGLEKKLIKKYSQQKTNRLDGLSIYDPNWFINIRSSKTEPLIRLNIEAKNKKTLNKIKKEAVALIK</sequence>
<feature type="domain" description="Alpha-D-phosphohexomutase C-terminal" evidence="8">
    <location>
        <begin position="410"/>
        <end position="452"/>
    </location>
</feature>
<evidence type="ECO:0000313" key="12">
    <source>
        <dbReference type="EMBL" id="OGY52148.1"/>
    </source>
</evidence>
<dbReference type="GO" id="GO:0016868">
    <property type="term" value="F:intramolecular phosphotransferase activity"/>
    <property type="evidence" value="ECO:0007669"/>
    <property type="project" value="InterPro"/>
</dbReference>
<name>A0A1G1YIH9_9BACT</name>